<protein>
    <recommendedName>
        <fullName evidence="2">FHA domain-containing protein</fullName>
    </recommendedName>
</protein>
<comment type="caution">
    <text evidence="3">The sequence shown here is derived from an EMBL/GenBank/DDBJ whole genome shotgun (WGS) entry which is preliminary data.</text>
</comment>
<dbReference type="Proteomes" id="UP000529946">
    <property type="component" value="Unassembled WGS sequence"/>
</dbReference>
<dbReference type="InterPro" id="IPR008984">
    <property type="entry name" value="SMAD_FHA_dom_sf"/>
</dbReference>
<evidence type="ECO:0000259" key="2">
    <source>
        <dbReference type="PROSITE" id="PS50006"/>
    </source>
</evidence>
<dbReference type="RefSeq" id="WP_183202053.1">
    <property type="nucleotide sequence ID" value="NZ_BAAAER010000002.1"/>
</dbReference>
<reference evidence="3 4" key="1">
    <citation type="submission" date="2020-08" db="EMBL/GenBank/DDBJ databases">
        <title>Genomic Encyclopedia of Type Strains, Phase IV (KMG-IV): sequencing the most valuable type-strain genomes for metagenomic binning, comparative biology and taxonomic classification.</title>
        <authorList>
            <person name="Goeker M."/>
        </authorList>
    </citation>
    <scope>NUCLEOTIDE SEQUENCE [LARGE SCALE GENOMIC DNA]</scope>
    <source>
        <strain evidence="3 4">DSM 23960</strain>
    </source>
</reference>
<name>A0A7W6NNR3_9CAUL</name>
<dbReference type="PROSITE" id="PS50006">
    <property type="entry name" value="FHA_DOMAIN"/>
    <property type="match status" value="1"/>
</dbReference>
<keyword evidence="4" id="KW-1185">Reference proteome</keyword>
<feature type="domain" description="FHA" evidence="2">
    <location>
        <begin position="101"/>
        <end position="160"/>
    </location>
</feature>
<dbReference type="Pfam" id="PF00498">
    <property type="entry name" value="FHA"/>
    <property type="match status" value="1"/>
</dbReference>
<dbReference type="CDD" id="cd00060">
    <property type="entry name" value="FHA"/>
    <property type="match status" value="1"/>
</dbReference>
<dbReference type="Gene3D" id="2.60.200.20">
    <property type="match status" value="1"/>
</dbReference>
<evidence type="ECO:0000313" key="3">
    <source>
        <dbReference type="EMBL" id="MBB4081422.1"/>
    </source>
</evidence>
<dbReference type="SUPFAM" id="SSF49879">
    <property type="entry name" value="SMAD/FHA domain"/>
    <property type="match status" value="1"/>
</dbReference>
<evidence type="ECO:0000313" key="4">
    <source>
        <dbReference type="Proteomes" id="UP000529946"/>
    </source>
</evidence>
<dbReference type="InterPro" id="IPR000253">
    <property type="entry name" value="FHA_dom"/>
</dbReference>
<evidence type="ECO:0000256" key="1">
    <source>
        <dbReference type="SAM" id="MobiDB-lite"/>
    </source>
</evidence>
<feature type="region of interest" description="Disordered" evidence="1">
    <location>
        <begin position="20"/>
        <end position="41"/>
    </location>
</feature>
<proteinExistence type="predicted"/>
<sequence length="199" mass="21061">MAKPEEKTLPVGTITITPFDDEKTRLAGASPAKASAPEKTQAVLPKGMVHSPTTGRSSSSVEVFKDAEGIHVVYPSDPMQAPVCGMLLVVSGPGRGMAVPISYGRNSVGSGEQARLRLDLGDPQMSSVHCIVSYDHEDRVFDVREADGATNFTRVNGGRIGSSHILNTGDILKLGGTELRFVEICGPSWDWADNPVAAS</sequence>
<accession>A0A7W6NNR3</accession>
<gene>
    <name evidence="3" type="ORF">GGR12_000261</name>
</gene>
<dbReference type="AlphaFoldDB" id="A0A7W6NNR3"/>
<organism evidence="3 4">
    <name type="scientific">Brevundimonas lenta</name>
    <dbReference type="NCBI Taxonomy" id="424796"/>
    <lineage>
        <taxon>Bacteria</taxon>
        <taxon>Pseudomonadati</taxon>
        <taxon>Pseudomonadota</taxon>
        <taxon>Alphaproteobacteria</taxon>
        <taxon>Caulobacterales</taxon>
        <taxon>Caulobacteraceae</taxon>
        <taxon>Brevundimonas</taxon>
    </lineage>
</organism>
<dbReference type="EMBL" id="JACIDM010000001">
    <property type="protein sequence ID" value="MBB4081422.1"/>
    <property type="molecule type" value="Genomic_DNA"/>
</dbReference>